<evidence type="ECO:0000313" key="13">
    <source>
        <dbReference type="Proteomes" id="UP000549394"/>
    </source>
</evidence>
<evidence type="ECO:0000256" key="3">
    <source>
        <dbReference type="ARBA" id="ARBA00022679"/>
    </source>
</evidence>
<dbReference type="InterPro" id="IPR001245">
    <property type="entry name" value="Ser-Thr/Tyr_kinase_cat_dom"/>
</dbReference>
<dbReference type="Proteomes" id="UP000549394">
    <property type="component" value="Unassembled WGS sequence"/>
</dbReference>
<dbReference type="InterPro" id="IPR011009">
    <property type="entry name" value="Kinase-like_dom_sf"/>
</dbReference>
<dbReference type="Pfam" id="PF07714">
    <property type="entry name" value="PK_Tyr_Ser-Thr"/>
    <property type="match status" value="1"/>
</dbReference>
<evidence type="ECO:0000256" key="2">
    <source>
        <dbReference type="ARBA" id="ARBA00022553"/>
    </source>
</evidence>
<evidence type="ECO:0000256" key="8">
    <source>
        <dbReference type="ARBA" id="ARBA00051243"/>
    </source>
</evidence>
<evidence type="ECO:0000256" key="10">
    <source>
        <dbReference type="SAM" id="MobiDB-lite"/>
    </source>
</evidence>
<gene>
    <name evidence="12" type="ORF">DGYR_LOCUS12041</name>
</gene>
<dbReference type="PROSITE" id="PS00109">
    <property type="entry name" value="PROTEIN_KINASE_TYR"/>
    <property type="match status" value="1"/>
</dbReference>
<dbReference type="InterPro" id="IPR020635">
    <property type="entry name" value="Tyr_kinase_cat_dom"/>
</dbReference>
<comment type="catalytic activity">
    <reaction evidence="8">
        <text>L-tyrosyl-[protein] + ATP = O-phospho-L-tyrosyl-[protein] + ADP + H(+)</text>
        <dbReference type="Rhea" id="RHEA:10596"/>
        <dbReference type="Rhea" id="RHEA-COMP:10136"/>
        <dbReference type="Rhea" id="RHEA-COMP:20101"/>
        <dbReference type="ChEBI" id="CHEBI:15378"/>
        <dbReference type="ChEBI" id="CHEBI:30616"/>
        <dbReference type="ChEBI" id="CHEBI:46858"/>
        <dbReference type="ChEBI" id="CHEBI:61978"/>
        <dbReference type="ChEBI" id="CHEBI:456216"/>
        <dbReference type="EC" id="2.7.10.1"/>
    </reaction>
</comment>
<sequence>MDLERTIPITELNSPETFDGYQNLSFDTKKILEELITESNDNFKSVVLKEKNLFVGEMLGKGQFGIVYLGRYVKNRKSLVIAIKTMQGNSKEQDVRAFLKEILRMKKFNHPNVLSTFGIVLRSNMPLAIMPYMKFGDLKCYISDKSVVITLKDLLQFALNIAEGMAYLAANKFVHRDLATRNCMVDKHKIVKVADFGLSRDVYGEEYYVLENRSLPLPIRWLAPESLIQSKFSTKSDIYTFGVLLWELFSRGKTPYYSMGNVQAAALIREGQTLEKPKYCPDDVFLLMKRCWNQQSNERPSFYEIAAKLKIRINRGEIPNVQSNLTFDNMSDNMSDNNKELKSAEYVSEIIGKHSSYLIPKQLAKEKQSESNIHQHNGSNEDENNQGKSRESKISEILNACEERDASVRKKPIIQSGKKTAPKRILGTIVSKTVEQIDNEHAFRIPVED</sequence>
<dbReference type="CDD" id="cd00192">
    <property type="entry name" value="PTKc"/>
    <property type="match status" value="1"/>
</dbReference>
<keyword evidence="4 9" id="KW-0547">Nucleotide-binding</keyword>
<dbReference type="Gene3D" id="3.30.200.20">
    <property type="entry name" value="Phosphorylase Kinase, domain 1"/>
    <property type="match status" value="1"/>
</dbReference>
<dbReference type="PRINTS" id="PR00109">
    <property type="entry name" value="TYRKINASE"/>
</dbReference>
<name>A0A7I8W8Q3_9ANNE</name>
<dbReference type="FunFam" id="1.10.510.10:FF:000554">
    <property type="entry name" value="Predicted protein"/>
    <property type="match status" value="1"/>
</dbReference>
<dbReference type="GO" id="GO:0016477">
    <property type="term" value="P:cell migration"/>
    <property type="evidence" value="ECO:0007669"/>
    <property type="project" value="TreeGrafter"/>
</dbReference>
<comment type="subcellular location">
    <subcellularLocation>
        <location evidence="1">Membrane</location>
        <topology evidence="1">Single-pass membrane protein</topology>
    </subcellularLocation>
</comment>
<keyword evidence="6 9" id="KW-0067">ATP-binding</keyword>
<dbReference type="SMART" id="SM00219">
    <property type="entry name" value="TyrKc"/>
    <property type="match status" value="1"/>
</dbReference>
<evidence type="ECO:0000256" key="4">
    <source>
        <dbReference type="ARBA" id="ARBA00022741"/>
    </source>
</evidence>
<dbReference type="OrthoDB" id="98077at2759"/>
<keyword evidence="5" id="KW-0418">Kinase</keyword>
<dbReference type="PROSITE" id="PS00107">
    <property type="entry name" value="PROTEIN_KINASE_ATP"/>
    <property type="match status" value="1"/>
</dbReference>
<evidence type="ECO:0000313" key="12">
    <source>
        <dbReference type="EMBL" id="CAD5124506.1"/>
    </source>
</evidence>
<protein>
    <submittedName>
        <fullName evidence="12">DgyrCDS12786</fullName>
    </submittedName>
</protein>
<reference evidence="12 13" key="1">
    <citation type="submission" date="2020-08" db="EMBL/GenBank/DDBJ databases">
        <authorList>
            <person name="Hejnol A."/>
        </authorList>
    </citation>
    <scope>NUCLEOTIDE SEQUENCE [LARGE SCALE GENOMIC DNA]</scope>
</reference>
<dbReference type="PROSITE" id="PS50011">
    <property type="entry name" value="PROTEIN_KINASE_DOM"/>
    <property type="match status" value="1"/>
</dbReference>
<dbReference type="GO" id="GO:0005886">
    <property type="term" value="C:plasma membrane"/>
    <property type="evidence" value="ECO:0007669"/>
    <property type="project" value="TreeGrafter"/>
</dbReference>
<dbReference type="InterPro" id="IPR000719">
    <property type="entry name" value="Prot_kinase_dom"/>
</dbReference>
<dbReference type="InterPro" id="IPR008266">
    <property type="entry name" value="Tyr_kinase_AS"/>
</dbReference>
<evidence type="ECO:0000256" key="5">
    <source>
        <dbReference type="ARBA" id="ARBA00022777"/>
    </source>
</evidence>
<dbReference type="InterPro" id="IPR050122">
    <property type="entry name" value="RTK"/>
</dbReference>
<dbReference type="GO" id="GO:0007169">
    <property type="term" value="P:cell surface receptor protein tyrosine kinase signaling pathway"/>
    <property type="evidence" value="ECO:0007669"/>
    <property type="project" value="TreeGrafter"/>
</dbReference>
<comment type="caution">
    <text evidence="12">The sequence shown here is derived from an EMBL/GenBank/DDBJ whole genome shotgun (WGS) entry which is preliminary data.</text>
</comment>
<dbReference type="PANTHER" id="PTHR24416:SF564">
    <property type="entry name" value="MACROPHAGE-STIMULATING PROTEIN RECEPTOR"/>
    <property type="match status" value="1"/>
</dbReference>
<dbReference type="GO" id="GO:0005524">
    <property type="term" value="F:ATP binding"/>
    <property type="evidence" value="ECO:0007669"/>
    <property type="project" value="UniProtKB-UniRule"/>
</dbReference>
<organism evidence="12 13">
    <name type="scientific">Dimorphilus gyrociliatus</name>
    <dbReference type="NCBI Taxonomy" id="2664684"/>
    <lineage>
        <taxon>Eukaryota</taxon>
        <taxon>Metazoa</taxon>
        <taxon>Spiralia</taxon>
        <taxon>Lophotrochozoa</taxon>
        <taxon>Annelida</taxon>
        <taxon>Polychaeta</taxon>
        <taxon>Polychaeta incertae sedis</taxon>
        <taxon>Dinophilidae</taxon>
        <taxon>Dimorphilus</taxon>
    </lineage>
</organism>
<evidence type="ECO:0000256" key="6">
    <source>
        <dbReference type="ARBA" id="ARBA00022840"/>
    </source>
</evidence>
<accession>A0A7I8W8Q3</accession>
<keyword evidence="13" id="KW-1185">Reference proteome</keyword>
<keyword evidence="3" id="KW-0808">Transferase</keyword>
<feature type="region of interest" description="Disordered" evidence="10">
    <location>
        <begin position="364"/>
        <end position="391"/>
    </location>
</feature>
<dbReference type="GO" id="GO:0043235">
    <property type="term" value="C:receptor complex"/>
    <property type="evidence" value="ECO:0007669"/>
    <property type="project" value="TreeGrafter"/>
</dbReference>
<dbReference type="AlphaFoldDB" id="A0A7I8W8Q3"/>
<evidence type="ECO:0000256" key="1">
    <source>
        <dbReference type="ARBA" id="ARBA00004167"/>
    </source>
</evidence>
<dbReference type="EMBL" id="CAJFCJ010000021">
    <property type="protein sequence ID" value="CAD5124506.1"/>
    <property type="molecule type" value="Genomic_DNA"/>
</dbReference>
<dbReference type="GO" id="GO:0007399">
    <property type="term" value="P:nervous system development"/>
    <property type="evidence" value="ECO:0007669"/>
    <property type="project" value="TreeGrafter"/>
</dbReference>
<evidence type="ECO:0000256" key="9">
    <source>
        <dbReference type="PROSITE-ProRule" id="PRU10141"/>
    </source>
</evidence>
<feature type="domain" description="Protein kinase" evidence="11">
    <location>
        <begin position="53"/>
        <end position="313"/>
    </location>
</feature>
<dbReference type="PANTHER" id="PTHR24416">
    <property type="entry name" value="TYROSINE-PROTEIN KINASE RECEPTOR"/>
    <property type="match status" value="1"/>
</dbReference>
<feature type="binding site" evidence="9">
    <location>
        <position position="84"/>
    </location>
    <ligand>
        <name>ATP</name>
        <dbReference type="ChEBI" id="CHEBI:30616"/>
    </ligand>
</feature>
<keyword evidence="2" id="KW-0597">Phosphoprotein</keyword>
<proteinExistence type="predicted"/>
<evidence type="ECO:0000259" key="11">
    <source>
        <dbReference type="PROSITE" id="PS50011"/>
    </source>
</evidence>
<keyword evidence="7" id="KW-0829">Tyrosine-protein kinase</keyword>
<evidence type="ECO:0000256" key="7">
    <source>
        <dbReference type="ARBA" id="ARBA00023137"/>
    </source>
</evidence>
<dbReference type="Gene3D" id="1.10.510.10">
    <property type="entry name" value="Transferase(Phosphotransferase) domain 1"/>
    <property type="match status" value="1"/>
</dbReference>
<dbReference type="GO" id="GO:0004714">
    <property type="term" value="F:transmembrane receptor protein tyrosine kinase activity"/>
    <property type="evidence" value="ECO:0007669"/>
    <property type="project" value="UniProtKB-EC"/>
</dbReference>
<dbReference type="InterPro" id="IPR017441">
    <property type="entry name" value="Protein_kinase_ATP_BS"/>
</dbReference>
<dbReference type="SUPFAM" id="SSF56112">
    <property type="entry name" value="Protein kinase-like (PK-like)"/>
    <property type="match status" value="1"/>
</dbReference>